<dbReference type="InterPro" id="IPR042217">
    <property type="entry name" value="T4SS_VirB10/TrbI"/>
</dbReference>
<keyword evidence="3 7" id="KW-0812">Transmembrane</keyword>
<keyword evidence="5 7" id="KW-0472">Membrane</keyword>
<dbReference type="InterPro" id="IPR005498">
    <property type="entry name" value="T4SS_VirB10/TraB/TrbI"/>
</dbReference>
<evidence type="ECO:0000256" key="3">
    <source>
        <dbReference type="ARBA" id="ARBA00022692"/>
    </source>
</evidence>
<dbReference type="GO" id="GO:0016020">
    <property type="term" value="C:membrane"/>
    <property type="evidence" value="ECO:0007669"/>
    <property type="project" value="UniProtKB-SubCell"/>
</dbReference>
<protein>
    <submittedName>
        <fullName evidence="8">Conjugal transfer protein TrbI</fullName>
    </submittedName>
</protein>
<feature type="transmembrane region" description="Helical" evidence="7">
    <location>
        <begin position="26"/>
        <end position="47"/>
    </location>
</feature>
<evidence type="ECO:0000256" key="2">
    <source>
        <dbReference type="ARBA" id="ARBA00010265"/>
    </source>
</evidence>
<feature type="region of interest" description="Disordered" evidence="6">
    <location>
        <begin position="123"/>
        <end position="152"/>
    </location>
</feature>
<proteinExistence type="inferred from homology"/>
<sequence>MSPDASPGGASPRGGLITGVRRVNNWPLYIIGGLVVVFLIVVLMVVVERGNEQRVTTDDLQKPKEGTTSMDMARQVAGTAEGGEVAPAAPVPPAIPGAPGTPGNPVMVPGPVALDENGIPIAPVNPDAPPIPPGGSAGNGSPPPIPPEVQSRRQRIAAIRAAKDQMFTDAVRAPTNIKMAAARSAGSPSFGNPNGDTAQRLEALRQQIAAAAAEGTGPAASDLQQLAALQGQMAANGGGGNATGQQQQQGRDVGQFGNRQGGDRWQLNSQPAAPRTRYQLTAGFVIPGTLISGINSELPGQIVAQVSQNVFDSATGKYLLIPQGARLVGAYSADVQYGQSRVLIAWQRIVFPDGKAMDIGAMPGSDSAGYGGFKDKVNNHYFRIFGSALFMSGVTAGATLSQPQSNFQNFGQRQSAGSALSEALGQQLGQATAMLIQKNLNISPTLMIRPGFRFNVVVTKDLAFSKPYRAFDY</sequence>
<dbReference type="Pfam" id="PF03743">
    <property type="entry name" value="TrbI"/>
    <property type="match status" value="1"/>
</dbReference>
<evidence type="ECO:0000256" key="6">
    <source>
        <dbReference type="SAM" id="MobiDB-lite"/>
    </source>
</evidence>
<evidence type="ECO:0000313" key="9">
    <source>
        <dbReference type="Proteomes" id="UP000315344"/>
    </source>
</evidence>
<gene>
    <name evidence="8" type="ORF">DI616_18215</name>
</gene>
<feature type="region of interest" description="Disordered" evidence="6">
    <location>
        <begin position="235"/>
        <end position="272"/>
    </location>
</feature>
<evidence type="ECO:0000313" key="8">
    <source>
        <dbReference type="EMBL" id="TKW64677.1"/>
    </source>
</evidence>
<dbReference type="Gene3D" id="2.40.128.260">
    <property type="entry name" value="Type IV secretion system, VirB10/TraB/TrbI"/>
    <property type="match status" value="1"/>
</dbReference>
<organism evidence="8 9">
    <name type="scientific">Paracoccus denitrificans</name>
    <dbReference type="NCBI Taxonomy" id="266"/>
    <lineage>
        <taxon>Bacteria</taxon>
        <taxon>Pseudomonadati</taxon>
        <taxon>Pseudomonadota</taxon>
        <taxon>Alphaproteobacteria</taxon>
        <taxon>Rhodobacterales</taxon>
        <taxon>Paracoccaceae</taxon>
        <taxon>Paracoccus</taxon>
    </lineage>
</organism>
<accession>A0A533I2D8</accession>
<comment type="subcellular location">
    <subcellularLocation>
        <location evidence="1">Membrane</location>
        <topology evidence="1">Single-pass membrane protein</topology>
    </subcellularLocation>
</comment>
<evidence type="ECO:0000256" key="1">
    <source>
        <dbReference type="ARBA" id="ARBA00004167"/>
    </source>
</evidence>
<dbReference type="CDD" id="cd16429">
    <property type="entry name" value="VirB10"/>
    <property type="match status" value="1"/>
</dbReference>
<comment type="caution">
    <text evidence="8">The sequence shown here is derived from an EMBL/GenBank/DDBJ whole genome shotgun (WGS) entry which is preliminary data.</text>
</comment>
<dbReference type="AlphaFoldDB" id="A0A533I2D8"/>
<dbReference type="EMBL" id="VAFL01000022">
    <property type="protein sequence ID" value="TKW64677.1"/>
    <property type="molecule type" value="Genomic_DNA"/>
</dbReference>
<evidence type="ECO:0000256" key="4">
    <source>
        <dbReference type="ARBA" id="ARBA00022989"/>
    </source>
</evidence>
<evidence type="ECO:0000256" key="7">
    <source>
        <dbReference type="SAM" id="Phobius"/>
    </source>
</evidence>
<keyword evidence="4 7" id="KW-1133">Transmembrane helix</keyword>
<reference evidence="8 9" key="1">
    <citation type="journal article" date="2017" name="Nat. Commun.">
        <title>In situ click chemistry generation of cyclooxygenase-2 inhibitors.</title>
        <authorList>
            <person name="Bhardwaj A."/>
            <person name="Kaur J."/>
            <person name="Wuest M."/>
            <person name="Wuest F."/>
        </authorList>
    </citation>
    <scope>NUCLEOTIDE SEQUENCE [LARGE SCALE GENOMIC DNA]</scope>
    <source>
        <strain evidence="8">S2_012_000_R3_94</strain>
    </source>
</reference>
<name>A0A533I2D8_PARDE</name>
<comment type="similarity">
    <text evidence="2">Belongs to the TrbI/VirB10 family.</text>
</comment>
<dbReference type="Proteomes" id="UP000315344">
    <property type="component" value="Unassembled WGS sequence"/>
</dbReference>
<evidence type="ECO:0000256" key="5">
    <source>
        <dbReference type="ARBA" id="ARBA00023136"/>
    </source>
</evidence>